<evidence type="ECO:0000256" key="1">
    <source>
        <dbReference type="SAM" id="MobiDB-lite"/>
    </source>
</evidence>
<name>A0A5J5D1L1_9PERO</name>
<feature type="region of interest" description="Disordered" evidence="1">
    <location>
        <begin position="1"/>
        <end position="20"/>
    </location>
</feature>
<accession>A0A5J5D1L1</accession>
<comment type="caution">
    <text evidence="2">The sequence shown here is derived from an EMBL/GenBank/DDBJ whole genome shotgun (WGS) entry which is preliminary data.</text>
</comment>
<reference evidence="2 3" key="1">
    <citation type="submission" date="2019-08" db="EMBL/GenBank/DDBJ databases">
        <title>A chromosome-level genome assembly, high-density linkage maps, and genome scans reveal the genomic architecture of hybrid incompatibilities underlying speciation via character displacement in darters (Percidae: Etheostominae).</title>
        <authorList>
            <person name="Moran R.L."/>
            <person name="Catchen J.M."/>
            <person name="Fuller R.C."/>
        </authorList>
    </citation>
    <scope>NUCLEOTIDE SEQUENCE [LARGE SCALE GENOMIC DNA]</scope>
    <source>
        <strain evidence="2">EspeVRDwgs_2016</strain>
        <tissue evidence="2">Muscle</tissue>
    </source>
</reference>
<protein>
    <submittedName>
        <fullName evidence="2">Uncharacterized protein</fullName>
    </submittedName>
</protein>
<dbReference type="AlphaFoldDB" id="A0A5J5D1L1"/>
<evidence type="ECO:0000313" key="3">
    <source>
        <dbReference type="Proteomes" id="UP000327493"/>
    </source>
</evidence>
<sequence length="135" mass="14336">MSSEACLSPKASKSKGEGGGGLSRLDARCLFDPLYQLIVNAETQEGSVQVLCDLPRSSQGADTQRLTGTLPARSRPLLMGSLFHPQELPLERVCVSFSPVRFEEARHGRCGCVATGSPTGRCTGDACEGIVIMHS</sequence>
<dbReference type="EMBL" id="VOFY01000013">
    <property type="protein sequence ID" value="KAA8586425.1"/>
    <property type="molecule type" value="Genomic_DNA"/>
</dbReference>
<evidence type="ECO:0000313" key="2">
    <source>
        <dbReference type="EMBL" id="KAA8586425.1"/>
    </source>
</evidence>
<dbReference type="Proteomes" id="UP000327493">
    <property type="component" value="Chromosome 13"/>
</dbReference>
<proteinExistence type="predicted"/>
<gene>
    <name evidence="2" type="ORF">FQN60_000261</name>
</gene>
<organism evidence="2 3">
    <name type="scientific">Etheostoma spectabile</name>
    <name type="common">orangethroat darter</name>
    <dbReference type="NCBI Taxonomy" id="54343"/>
    <lineage>
        <taxon>Eukaryota</taxon>
        <taxon>Metazoa</taxon>
        <taxon>Chordata</taxon>
        <taxon>Craniata</taxon>
        <taxon>Vertebrata</taxon>
        <taxon>Euteleostomi</taxon>
        <taxon>Actinopterygii</taxon>
        <taxon>Neopterygii</taxon>
        <taxon>Teleostei</taxon>
        <taxon>Neoteleostei</taxon>
        <taxon>Acanthomorphata</taxon>
        <taxon>Eupercaria</taxon>
        <taxon>Perciformes</taxon>
        <taxon>Percoidei</taxon>
        <taxon>Percidae</taxon>
        <taxon>Etheostomatinae</taxon>
        <taxon>Etheostoma</taxon>
    </lineage>
</organism>
<keyword evidence="3" id="KW-1185">Reference proteome</keyword>